<accession>A0A5N4D3H1</accession>
<reference evidence="1 2" key="1">
    <citation type="journal article" date="2019" name="Mol. Ecol. Resour.">
        <title>Improving Illumina assemblies with Hi-C and long reads: an example with the North African dromedary.</title>
        <authorList>
            <person name="Elbers J.P."/>
            <person name="Rogers M.F."/>
            <person name="Perelman P.L."/>
            <person name="Proskuryakova A.A."/>
            <person name="Serdyukova N.A."/>
            <person name="Johnson W.E."/>
            <person name="Horin P."/>
            <person name="Corander J."/>
            <person name="Murphy D."/>
            <person name="Burger P.A."/>
        </authorList>
    </citation>
    <scope>NUCLEOTIDE SEQUENCE [LARGE SCALE GENOMIC DNA]</scope>
    <source>
        <strain evidence="1">Drom800</strain>
        <tissue evidence="1">Blood</tissue>
    </source>
</reference>
<dbReference type="EMBL" id="JWIN03000016">
    <property type="protein sequence ID" value="KAB1265622.1"/>
    <property type="molecule type" value="Genomic_DNA"/>
</dbReference>
<evidence type="ECO:0000313" key="2">
    <source>
        <dbReference type="Proteomes" id="UP000299084"/>
    </source>
</evidence>
<comment type="caution">
    <text evidence="1">The sequence shown here is derived from an EMBL/GenBank/DDBJ whole genome shotgun (WGS) entry which is preliminary data.</text>
</comment>
<dbReference type="Proteomes" id="UP000299084">
    <property type="component" value="Unassembled WGS sequence"/>
</dbReference>
<dbReference type="AlphaFoldDB" id="A0A5N4D3H1"/>
<gene>
    <name evidence="1" type="ORF">Cadr_000019337</name>
</gene>
<protein>
    <submittedName>
        <fullName evidence="1">Uncharacterized protein</fullName>
    </submittedName>
</protein>
<keyword evidence="2" id="KW-1185">Reference proteome</keyword>
<name>A0A5N4D3H1_CAMDR</name>
<evidence type="ECO:0000313" key="1">
    <source>
        <dbReference type="EMBL" id="KAB1265622.1"/>
    </source>
</evidence>
<proteinExistence type="predicted"/>
<sequence>MSLLDQQGKFTLEEIWAGRWPRAAKSRQAEARAWSSWRWQEFVQQPDQRQPLHGGRGRTLHQRTQEVPGMRMCERHRTAQDQLWEKRHSLFRVGVARLMVAIPVLHWKTEPTKRSQEVEKVCCPDISKPCLKLTVPLD</sequence>
<organism evidence="1 2">
    <name type="scientific">Camelus dromedarius</name>
    <name type="common">Dromedary</name>
    <name type="synonym">Arabian camel</name>
    <dbReference type="NCBI Taxonomy" id="9838"/>
    <lineage>
        <taxon>Eukaryota</taxon>
        <taxon>Metazoa</taxon>
        <taxon>Chordata</taxon>
        <taxon>Craniata</taxon>
        <taxon>Vertebrata</taxon>
        <taxon>Euteleostomi</taxon>
        <taxon>Mammalia</taxon>
        <taxon>Eutheria</taxon>
        <taxon>Laurasiatheria</taxon>
        <taxon>Artiodactyla</taxon>
        <taxon>Tylopoda</taxon>
        <taxon>Camelidae</taxon>
        <taxon>Camelus</taxon>
    </lineage>
</organism>